<sequence>MSVRVRSATALAPALGLFAAASLVASLATPTTALATTATATALTDTRSPTGWQQLSHAGPAAYPRLNNVDEPTLARIGTGLQVIWPVQIGASQMNYETAILNASGALTTRATPIITGWTSLTADPRVVTISGSQFLAFSGLRTTDASDPYALGSEYSATSADGLTWTLGAGAMSESTSAYADYGNDAVDSAGTPVWVGNPGTVTGVRWQSGTASSIPAPPGTDGAFDLSGCCAYSAAAARDNSTGAIVAAFYSNSSAASEQGIQVGQILPTSGGWTRAPGSAAIRAGQPTSLSPDQRIAMVSRPAGGVLVAYKVGYPTTSKIRVWQVGTHRTIDIPGSSQASKIAMASGPDGGVWVAWLAGSRVKIARVTAAGAVGRSIITWRAPSGTSSAWKIAASSGAPRRLDVVITATGARGAINVWHRQAVVR</sequence>
<name>A0A6J7EQM3_9ZZZZ</name>
<organism evidence="1">
    <name type="scientific">freshwater metagenome</name>
    <dbReference type="NCBI Taxonomy" id="449393"/>
    <lineage>
        <taxon>unclassified sequences</taxon>
        <taxon>metagenomes</taxon>
        <taxon>ecological metagenomes</taxon>
    </lineage>
</organism>
<proteinExistence type="predicted"/>
<protein>
    <submittedName>
        <fullName evidence="1">Unannotated protein</fullName>
    </submittedName>
</protein>
<dbReference type="AlphaFoldDB" id="A0A6J7EQM3"/>
<reference evidence="1" key="1">
    <citation type="submission" date="2020-05" db="EMBL/GenBank/DDBJ databases">
        <authorList>
            <person name="Chiriac C."/>
            <person name="Salcher M."/>
            <person name="Ghai R."/>
            <person name="Kavagutti S V."/>
        </authorList>
    </citation>
    <scope>NUCLEOTIDE SEQUENCE</scope>
</reference>
<evidence type="ECO:0000313" key="1">
    <source>
        <dbReference type="EMBL" id="CAB4881743.1"/>
    </source>
</evidence>
<dbReference type="EMBL" id="CAFBLS010000179">
    <property type="protein sequence ID" value="CAB4881743.1"/>
    <property type="molecule type" value="Genomic_DNA"/>
</dbReference>
<gene>
    <name evidence="1" type="ORF">UFOPK3402_01372</name>
</gene>
<accession>A0A6J7EQM3</accession>